<organism evidence="10">
    <name type="scientific">Poeciliopsis prolifica</name>
    <name type="common">blackstripe livebearer</name>
    <dbReference type="NCBI Taxonomy" id="188132"/>
    <lineage>
        <taxon>Eukaryota</taxon>
        <taxon>Metazoa</taxon>
        <taxon>Chordata</taxon>
        <taxon>Craniata</taxon>
        <taxon>Vertebrata</taxon>
        <taxon>Euteleostomi</taxon>
        <taxon>Actinopterygii</taxon>
        <taxon>Neopterygii</taxon>
        <taxon>Teleostei</taxon>
        <taxon>Neoteleostei</taxon>
        <taxon>Acanthomorphata</taxon>
        <taxon>Ovalentaria</taxon>
        <taxon>Atherinomorphae</taxon>
        <taxon>Cyprinodontiformes</taxon>
        <taxon>Poeciliidae</taxon>
        <taxon>Poeciliinae</taxon>
        <taxon>Poeciliopsis</taxon>
    </lineage>
</organism>
<sequence>PRSTMEIYLDLVSPPCRAVYLFAEALKIPYAFKLVELSAGQQYSEEFGKLSVVRKVPVLKDGSFVLTESIAILQYLVQKCSVADHWFPAELQQRARVNEYLSWQHLNLRSHCSKVFLLRTLYPFVMGSEAPKDKMDAALEDMKQSLDLLEEKFLQDKPFIVGNKISVADVAAMVEIMQPLGVGVDGLQGRPKLAAWRERVKKELGVKLFDQAHEALLNASGLQQKMQNNTELQKLKPMLLKYFR</sequence>
<keyword evidence="6" id="KW-0808">Transferase</keyword>
<accession>A0A0S7EPN2</accession>
<dbReference type="PANTHER" id="PTHR43917:SF9">
    <property type="entry name" value="GLUTATHIONE S-TRANSFERASE THETA-1"/>
    <property type="match status" value="1"/>
</dbReference>
<protein>
    <recommendedName>
        <fullName evidence="4">glutathione transferase</fullName>
        <ecNumber evidence="4">2.5.1.18</ecNumber>
    </recommendedName>
</protein>
<dbReference type="PANTHER" id="PTHR43917">
    <property type="match status" value="1"/>
</dbReference>
<evidence type="ECO:0000256" key="3">
    <source>
        <dbReference type="ARBA" id="ARBA00011738"/>
    </source>
</evidence>
<dbReference type="InterPro" id="IPR010987">
    <property type="entry name" value="Glutathione-S-Trfase_C-like"/>
</dbReference>
<evidence type="ECO:0000256" key="6">
    <source>
        <dbReference type="ARBA" id="ARBA00022679"/>
    </source>
</evidence>
<dbReference type="InterPro" id="IPR036282">
    <property type="entry name" value="Glutathione-S-Trfase_C_sf"/>
</dbReference>
<dbReference type="SUPFAM" id="SSF47616">
    <property type="entry name" value="GST C-terminal domain-like"/>
    <property type="match status" value="1"/>
</dbReference>
<dbReference type="InterPro" id="IPR040077">
    <property type="entry name" value="GST_C_Theta"/>
</dbReference>
<evidence type="ECO:0000256" key="4">
    <source>
        <dbReference type="ARBA" id="ARBA00012452"/>
    </source>
</evidence>
<feature type="domain" description="GST N-terminal" evidence="8">
    <location>
        <begin position="3"/>
        <end position="84"/>
    </location>
</feature>
<feature type="non-terminal residue" evidence="10">
    <location>
        <position position="1"/>
    </location>
</feature>
<dbReference type="SFLD" id="SFLDS00019">
    <property type="entry name" value="Glutathione_Transferase_(cytos"/>
    <property type="match status" value="1"/>
</dbReference>
<comment type="catalytic activity">
    <reaction evidence="7">
        <text>RX + glutathione = an S-substituted glutathione + a halide anion + H(+)</text>
        <dbReference type="Rhea" id="RHEA:16437"/>
        <dbReference type="ChEBI" id="CHEBI:15378"/>
        <dbReference type="ChEBI" id="CHEBI:16042"/>
        <dbReference type="ChEBI" id="CHEBI:17792"/>
        <dbReference type="ChEBI" id="CHEBI:57925"/>
        <dbReference type="ChEBI" id="CHEBI:90779"/>
        <dbReference type="EC" id="2.5.1.18"/>
    </reaction>
</comment>
<evidence type="ECO:0000256" key="7">
    <source>
        <dbReference type="ARBA" id="ARBA00047960"/>
    </source>
</evidence>
<comment type="similarity">
    <text evidence="2">Belongs to the GST superfamily. Theta family.</text>
</comment>
<evidence type="ECO:0000313" key="10">
    <source>
        <dbReference type="EMBL" id="JAO04237.1"/>
    </source>
</evidence>
<feature type="domain" description="GST C-terminal" evidence="9">
    <location>
        <begin position="90"/>
        <end position="232"/>
    </location>
</feature>
<reference evidence="10" key="1">
    <citation type="submission" date="2014-12" db="EMBL/GenBank/DDBJ databases">
        <title>Parallel Evolution in Life History Adaptation Evident in the Tissue-Specific Poeciliopsis prolifica transcriptome.</title>
        <authorList>
            <person name="Jue N.K."/>
            <person name="Foley R.J."/>
            <person name="Obergfell C."/>
            <person name="Reznick D.N."/>
            <person name="O'Neill R.J."/>
            <person name="O'Neill M.J."/>
        </authorList>
    </citation>
    <scope>NUCLEOTIDE SEQUENCE</scope>
</reference>
<dbReference type="FunFam" id="1.20.1050.10:FF:000008">
    <property type="entry name" value="Glutathione S-transferase theta-1"/>
    <property type="match status" value="1"/>
</dbReference>
<dbReference type="Gene3D" id="3.40.30.10">
    <property type="entry name" value="Glutaredoxin"/>
    <property type="match status" value="1"/>
</dbReference>
<dbReference type="InterPro" id="IPR051369">
    <property type="entry name" value="GST_Theta"/>
</dbReference>
<dbReference type="PROSITE" id="PS50405">
    <property type="entry name" value="GST_CTER"/>
    <property type="match status" value="1"/>
</dbReference>
<name>A0A0S7EPN2_9TELE</name>
<evidence type="ECO:0000256" key="2">
    <source>
        <dbReference type="ARBA" id="ARBA00009899"/>
    </source>
</evidence>
<dbReference type="SUPFAM" id="SSF52833">
    <property type="entry name" value="Thioredoxin-like"/>
    <property type="match status" value="1"/>
</dbReference>
<dbReference type="GO" id="GO:0006749">
    <property type="term" value="P:glutathione metabolic process"/>
    <property type="evidence" value="ECO:0007669"/>
    <property type="project" value="TreeGrafter"/>
</dbReference>
<evidence type="ECO:0000259" key="9">
    <source>
        <dbReference type="PROSITE" id="PS50405"/>
    </source>
</evidence>
<dbReference type="Gene3D" id="1.20.1050.10">
    <property type="match status" value="1"/>
</dbReference>
<dbReference type="InterPro" id="IPR040079">
    <property type="entry name" value="Glutathione_S-Trfase"/>
</dbReference>
<dbReference type="PROSITE" id="PS50404">
    <property type="entry name" value="GST_NTER"/>
    <property type="match status" value="1"/>
</dbReference>
<dbReference type="Pfam" id="PF00043">
    <property type="entry name" value="GST_C"/>
    <property type="match status" value="1"/>
</dbReference>
<keyword evidence="5" id="KW-0963">Cytoplasm</keyword>
<evidence type="ECO:0000256" key="5">
    <source>
        <dbReference type="ARBA" id="ARBA00022490"/>
    </source>
</evidence>
<evidence type="ECO:0000259" key="8">
    <source>
        <dbReference type="PROSITE" id="PS50404"/>
    </source>
</evidence>
<dbReference type="Pfam" id="PF02798">
    <property type="entry name" value="GST_N"/>
    <property type="match status" value="1"/>
</dbReference>
<dbReference type="InterPro" id="IPR004046">
    <property type="entry name" value="GST_C"/>
</dbReference>
<gene>
    <name evidence="10" type="primary">GSTT1</name>
</gene>
<dbReference type="GO" id="GO:0005737">
    <property type="term" value="C:cytoplasm"/>
    <property type="evidence" value="ECO:0007669"/>
    <property type="project" value="UniProtKB-SubCell"/>
</dbReference>
<dbReference type="InterPro" id="IPR004045">
    <property type="entry name" value="Glutathione_S-Trfase_N"/>
</dbReference>
<dbReference type="SFLD" id="SFLDG01153">
    <property type="entry name" value="Main.4:_Theta-like"/>
    <property type="match status" value="1"/>
</dbReference>
<comment type="subcellular location">
    <subcellularLocation>
        <location evidence="1">Cytoplasm</location>
    </subcellularLocation>
</comment>
<dbReference type="InterPro" id="IPR036249">
    <property type="entry name" value="Thioredoxin-like_sf"/>
</dbReference>
<proteinExistence type="inferred from homology"/>
<evidence type="ECO:0000256" key="1">
    <source>
        <dbReference type="ARBA" id="ARBA00004496"/>
    </source>
</evidence>
<comment type="subunit">
    <text evidence="3">Homodimer.</text>
</comment>
<dbReference type="EC" id="2.5.1.18" evidence="4"/>
<dbReference type="SFLD" id="SFLDG00358">
    <property type="entry name" value="Main_(cytGST)"/>
    <property type="match status" value="1"/>
</dbReference>
<dbReference type="AlphaFoldDB" id="A0A0S7EPN2"/>
<dbReference type="FunFam" id="3.40.30.10:FF:000176">
    <property type="entry name" value="Glutathione S-transferase theta-1"/>
    <property type="match status" value="1"/>
</dbReference>
<dbReference type="GO" id="GO:0004364">
    <property type="term" value="F:glutathione transferase activity"/>
    <property type="evidence" value="ECO:0007669"/>
    <property type="project" value="UniProtKB-EC"/>
</dbReference>
<dbReference type="EMBL" id="GBYX01477450">
    <property type="protein sequence ID" value="JAO04237.1"/>
    <property type="molecule type" value="Transcribed_RNA"/>
</dbReference>
<dbReference type="CDD" id="cd03183">
    <property type="entry name" value="GST_C_Theta"/>
    <property type="match status" value="1"/>
</dbReference>